<keyword evidence="8" id="KW-0676">Redox-active center</keyword>
<dbReference type="PANTHER" id="PTHR42801:SF4">
    <property type="entry name" value="AHPC_TSA FAMILY PROTEIN"/>
    <property type="match status" value="1"/>
</dbReference>
<evidence type="ECO:0000256" key="9">
    <source>
        <dbReference type="ARBA" id="ARBA00032824"/>
    </source>
</evidence>
<evidence type="ECO:0000313" key="15">
    <source>
        <dbReference type="EMBL" id="ASD28271.1"/>
    </source>
</evidence>
<evidence type="ECO:0000256" key="11">
    <source>
        <dbReference type="ARBA" id="ARBA00042639"/>
    </source>
</evidence>
<reference evidence="15 16" key="2">
    <citation type="submission" date="2017-06" db="EMBL/GenBank/DDBJ databases">
        <authorList>
            <person name="Kim H.J."/>
            <person name="Triplett B.A."/>
        </authorList>
    </citation>
    <scope>NUCLEOTIDE SEQUENCE [LARGE SCALE GENOMIC DNA]</scope>
    <source>
        <strain evidence="15 16">BZC3</strain>
    </source>
</reference>
<accession>A0A1Z3M1D9</accession>
<dbReference type="Pfam" id="PF00578">
    <property type="entry name" value="AhpC-TSA"/>
    <property type="match status" value="1"/>
</dbReference>
<name>A0A1Z3M1D9_BREDI</name>
<dbReference type="EMBL" id="CP021995">
    <property type="protein sequence ID" value="ASD28271.1"/>
    <property type="molecule type" value="Genomic_DNA"/>
</dbReference>
<gene>
    <name evidence="15" type="ORF">CD943_16045</name>
</gene>
<evidence type="ECO:0000256" key="8">
    <source>
        <dbReference type="ARBA" id="ARBA00023284"/>
    </source>
</evidence>
<evidence type="ECO:0000256" key="2">
    <source>
        <dbReference type="ARBA" id="ARBA00011245"/>
    </source>
</evidence>
<evidence type="ECO:0000256" key="13">
    <source>
        <dbReference type="PIRSR" id="PIRSR000239-1"/>
    </source>
</evidence>
<keyword evidence="4" id="KW-0575">Peroxidase</keyword>
<evidence type="ECO:0000256" key="3">
    <source>
        <dbReference type="ARBA" id="ARBA00013017"/>
    </source>
</evidence>
<dbReference type="GO" id="GO:0005737">
    <property type="term" value="C:cytoplasm"/>
    <property type="evidence" value="ECO:0007669"/>
    <property type="project" value="TreeGrafter"/>
</dbReference>
<dbReference type="InterPro" id="IPR024706">
    <property type="entry name" value="Peroxiredoxin_AhpC-typ"/>
</dbReference>
<organism evidence="15 16">
    <name type="scientific">Brevundimonas diminuta</name>
    <name type="common">Pseudomonas diminuta</name>
    <dbReference type="NCBI Taxonomy" id="293"/>
    <lineage>
        <taxon>Bacteria</taxon>
        <taxon>Pseudomonadati</taxon>
        <taxon>Pseudomonadota</taxon>
        <taxon>Alphaproteobacteria</taxon>
        <taxon>Caulobacterales</taxon>
        <taxon>Caulobacteraceae</taxon>
        <taxon>Brevundimonas</taxon>
    </lineage>
</organism>
<dbReference type="FunFam" id="3.40.30.10:FF:000007">
    <property type="entry name" value="Thioredoxin-dependent thiol peroxidase"/>
    <property type="match status" value="1"/>
</dbReference>
<comment type="subunit">
    <text evidence="2">Monomer.</text>
</comment>
<evidence type="ECO:0000256" key="6">
    <source>
        <dbReference type="ARBA" id="ARBA00023002"/>
    </source>
</evidence>
<dbReference type="InterPro" id="IPR036249">
    <property type="entry name" value="Thioredoxin-like_sf"/>
</dbReference>
<dbReference type="PANTHER" id="PTHR42801">
    <property type="entry name" value="THIOREDOXIN-DEPENDENT PEROXIDE REDUCTASE"/>
    <property type="match status" value="1"/>
</dbReference>
<dbReference type="Gene3D" id="3.40.30.10">
    <property type="entry name" value="Glutaredoxin"/>
    <property type="match status" value="1"/>
</dbReference>
<evidence type="ECO:0000256" key="10">
    <source>
        <dbReference type="ARBA" id="ARBA00038489"/>
    </source>
</evidence>
<comment type="similarity">
    <text evidence="10">Belongs to the peroxiredoxin family. BCP/PrxQ subfamily.</text>
</comment>
<evidence type="ECO:0000313" key="16">
    <source>
        <dbReference type="Proteomes" id="UP000197024"/>
    </source>
</evidence>
<dbReference type="GO" id="GO:0034599">
    <property type="term" value="P:cellular response to oxidative stress"/>
    <property type="evidence" value="ECO:0007669"/>
    <property type="project" value="TreeGrafter"/>
</dbReference>
<dbReference type="InterPro" id="IPR000866">
    <property type="entry name" value="AhpC/TSA"/>
</dbReference>
<evidence type="ECO:0000256" key="7">
    <source>
        <dbReference type="ARBA" id="ARBA00023157"/>
    </source>
</evidence>
<dbReference type="PROSITE" id="PS51352">
    <property type="entry name" value="THIOREDOXIN_2"/>
    <property type="match status" value="1"/>
</dbReference>
<dbReference type="Proteomes" id="UP000197024">
    <property type="component" value="Chromosome"/>
</dbReference>
<dbReference type="CDD" id="cd03017">
    <property type="entry name" value="PRX_BCP"/>
    <property type="match status" value="1"/>
</dbReference>
<keyword evidence="6" id="KW-0560">Oxidoreductase</keyword>
<evidence type="ECO:0000256" key="12">
    <source>
        <dbReference type="ARBA" id="ARBA00049091"/>
    </source>
</evidence>
<reference evidence="15 16" key="1">
    <citation type="submission" date="2017-06" db="EMBL/GenBank/DDBJ databases">
        <title>Biodegradation of gentamicin by bacterial consortia AMQD4 in synthetic medium and raw gentamicin sewage.</title>
        <authorList>
            <person name="Chang H."/>
            <person name="Feng Y."/>
            <person name="Li Z."/>
            <person name="Xue J."/>
            <person name="Cheng D."/>
        </authorList>
    </citation>
    <scope>NUCLEOTIDE SEQUENCE [LARGE SCALE GENOMIC DNA]</scope>
    <source>
        <strain evidence="15 16">BZC3</strain>
    </source>
</reference>
<dbReference type="InterPro" id="IPR050924">
    <property type="entry name" value="Peroxiredoxin_BCP/PrxQ"/>
</dbReference>
<evidence type="ECO:0000256" key="1">
    <source>
        <dbReference type="ARBA" id="ARBA00003330"/>
    </source>
</evidence>
<protein>
    <recommendedName>
        <fullName evidence="3">thioredoxin-dependent peroxiredoxin</fullName>
        <ecNumber evidence="3">1.11.1.24</ecNumber>
    </recommendedName>
    <alternativeName>
        <fullName evidence="9">Thioredoxin peroxidase</fullName>
    </alternativeName>
    <alternativeName>
        <fullName evidence="11">Thioredoxin-dependent peroxiredoxin Bcp</fullName>
    </alternativeName>
</protein>
<dbReference type="PIRSF" id="PIRSF000239">
    <property type="entry name" value="AHPC"/>
    <property type="match status" value="1"/>
</dbReference>
<feature type="domain" description="Thioredoxin" evidence="14">
    <location>
        <begin position="4"/>
        <end position="155"/>
    </location>
</feature>
<proteinExistence type="inferred from homology"/>
<keyword evidence="7" id="KW-1015">Disulfide bond</keyword>
<evidence type="ECO:0000256" key="4">
    <source>
        <dbReference type="ARBA" id="ARBA00022559"/>
    </source>
</evidence>
<dbReference type="RefSeq" id="WP_088411687.1">
    <property type="nucleotide sequence ID" value="NZ_CP021995.1"/>
</dbReference>
<comment type="catalytic activity">
    <reaction evidence="12">
        <text>a hydroperoxide + [thioredoxin]-dithiol = an alcohol + [thioredoxin]-disulfide + H2O</text>
        <dbReference type="Rhea" id="RHEA:62620"/>
        <dbReference type="Rhea" id="RHEA-COMP:10698"/>
        <dbReference type="Rhea" id="RHEA-COMP:10700"/>
        <dbReference type="ChEBI" id="CHEBI:15377"/>
        <dbReference type="ChEBI" id="CHEBI:29950"/>
        <dbReference type="ChEBI" id="CHEBI:30879"/>
        <dbReference type="ChEBI" id="CHEBI:35924"/>
        <dbReference type="ChEBI" id="CHEBI:50058"/>
        <dbReference type="EC" id="1.11.1.24"/>
    </reaction>
</comment>
<dbReference type="STRING" id="293.GCA_000988015_01091"/>
<keyword evidence="5" id="KW-0049">Antioxidant</keyword>
<comment type="function">
    <text evidence="1">Thiol-specific peroxidase that catalyzes the reduction of hydrogen peroxide and organic hydroperoxides to water and alcohols, respectively. Plays a role in cell protection against oxidative stress by detoxifying peroxides and as sensor of hydrogen peroxide-mediated signaling events.</text>
</comment>
<dbReference type="InterPro" id="IPR013766">
    <property type="entry name" value="Thioredoxin_domain"/>
</dbReference>
<sequence>MTDITENTPAPAFNLATDGGGRVSLDGLKGKNVVLYFYPKADTPGCTTEGQDFSALIDRFSAADAVVIGVSRDTVKKLDRFKAKHDLKVVLGSDEDGVVTEAWGVWVQKKLYGREYMGIERATFLIDSQGAVRRAWRNVKVKGHAEEVLAAVEAL</sequence>
<dbReference type="EC" id="1.11.1.24" evidence="3"/>
<dbReference type="GO" id="GO:0008379">
    <property type="term" value="F:thioredoxin peroxidase activity"/>
    <property type="evidence" value="ECO:0007669"/>
    <property type="project" value="TreeGrafter"/>
</dbReference>
<dbReference type="AlphaFoldDB" id="A0A1Z3M1D9"/>
<evidence type="ECO:0000259" key="14">
    <source>
        <dbReference type="PROSITE" id="PS51352"/>
    </source>
</evidence>
<dbReference type="GO" id="GO:0045454">
    <property type="term" value="P:cell redox homeostasis"/>
    <property type="evidence" value="ECO:0007669"/>
    <property type="project" value="TreeGrafter"/>
</dbReference>
<dbReference type="SUPFAM" id="SSF52833">
    <property type="entry name" value="Thioredoxin-like"/>
    <property type="match status" value="1"/>
</dbReference>
<feature type="active site" description="Cysteine sulfenic acid (-SOH) intermediate; for peroxidase activity" evidence="13">
    <location>
        <position position="46"/>
    </location>
</feature>
<evidence type="ECO:0000256" key="5">
    <source>
        <dbReference type="ARBA" id="ARBA00022862"/>
    </source>
</evidence>